<keyword evidence="12" id="KW-1185">Reference proteome</keyword>
<evidence type="ECO:0000256" key="8">
    <source>
        <dbReference type="PROSITE-ProRule" id="PRU00035"/>
    </source>
</evidence>
<dbReference type="GO" id="GO:0016586">
    <property type="term" value="C:RSC-type complex"/>
    <property type="evidence" value="ECO:0007669"/>
    <property type="project" value="InterPro"/>
</dbReference>
<keyword evidence="3" id="KW-0156">Chromatin regulator</keyword>
<dbReference type="PROSITE" id="PS00633">
    <property type="entry name" value="BROMODOMAIN_1"/>
    <property type="match status" value="2"/>
</dbReference>
<feature type="domain" description="Bromo" evidence="10">
    <location>
        <begin position="271"/>
        <end position="341"/>
    </location>
</feature>
<keyword evidence="7" id="KW-0539">Nucleus</keyword>
<dbReference type="InterPro" id="IPR001487">
    <property type="entry name" value="Bromodomain"/>
</dbReference>
<gene>
    <name evidence="11" type="ORF">CC85DRAFT_283144</name>
</gene>
<dbReference type="GeneID" id="28982843"/>
<organism evidence="11 12">
    <name type="scientific">Cutaneotrichosporon oleaginosum</name>
    <dbReference type="NCBI Taxonomy" id="879819"/>
    <lineage>
        <taxon>Eukaryota</taxon>
        <taxon>Fungi</taxon>
        <taxon>Dikarya</taxon>
        <taxon>Basidiomycota</taxon>
        <taxon>Agaricomycotina</taxon>
        <taxon>Tremellomycetes</taxon>
        <taxon>Trichosporonales</taxon>
        <taxon>Trichosporonaceae</taxon>
        <taxon>Cutaneotrichosporon</taxon>
    </lineage>
</organism>
<dbReference type="GO" id="GO:0003682">
    <property type="term" value="F:chromatin binding"/>
    <property type="evidence" value="ECO:0007669"/>
    <property type="project" value="TreeGrafter"/>
</dbReference>
<proteinExistence type="predicted"/>
<dbReference type="GO" id="GO:0006368">
    <property type="term" value="P:transcription elongation by RNA polymerase II"/>
    <property type="evidence" value="ECO:0007669"/>
    <property type="project" value="TreeGrafter"/>
</dbReference>
<reference evidence="11 12" key="1">
    <citation type="submission" date="2015-03" db="EMBL/GenBank/DDBJ databases">
        <title>Genomics and transcriptomics of the oil-accumulating basidiomycete yeast T. oleaginosus allow insights into substrate utilization and the diverse evolutionary trajectories of mating systems in fungi.</title>
        <authorList>
            <consortium name="DOE Joint Genome Institute"/>
            <person name="Kourist R."/>
            <person name="Kracht O."/>
            <person name="Bracharz F."/>
            <person name="Lipzen A."/>
            <person name="Nolan M."/>
            <person name="Ohm R."/>
            <person name="Grigoriev I."/>
            <person name="Sun S."/>
            <person name="Heitman J."/>
            <person name="Bruck T."/>
            <person name="Nowrousian M."/>
        </authorList>
    </citation>
    <scope>NUCLEOTIDE SEQUENCE [LARGE SCALE GENOMIC DNA]</scope>
    <source>
        <strain evidence="11 12">IBC0246</strain>
    </source>
</reference>
<feature type="compositionally biased region" description="Pro residues" evidence="9">
    <location>
        <begin position="502"/>
        <end position="511"/>
    </location>
</feature>
<evidence type="ECO:0000256" key="9">
    <source>
        <dbReference type="SAM" id="MobiDB-lite"/>
    </source>
</evidence>
<dbReference type="CDD" id="cd04369">
    <property type="entry name" value="Bromodomain"/>
    <property type="match status" value="1"/>
</dbReference>
<dbReference type="OrthoDB" id="6017at2759"/>
<feature type="region of interest" description="Disordered" evidence="9">
    <location>
        <begin position="1"/>
        <end position="64"/>
    </location>
</feature>
<name>A0A0J0XUX1_9TREE</name>
<dbReference type="PROSITE" id="PS50014">
    <property type="entry name" value="BROMODOMAIN_2"/>
    <property type="match status" value="2"/>
</dbReference>
<dbReference type="EMBL" id="KQ087184">
    <property type="protein sequence ID" value="KLT44842.1"/>
    <property type="molecule type" value="Genomic_DNA"/>
</dbReference>
<dbReference type="Pfam" id="PF00439">
    <property type="entry name" value="Bromodomain"/>
    <property type="match status" value="2"/>
</dbReference>
<feature type="region of interest" description="Disordered" evidence="9">
    <location>
        <begin position="171"/>
        <end position="246"/>
    </location>
</feature>
<evidence type="ECO:0000256" key="2">
    <source>
        <dbReference type="ARBA" id="ARBA00022737"/>
    </source>
</evidence>
<feature type="compositionally biased region" description="Low complexity" evidence="9">
    <location>
        <begin position="201"/>
        <end position="223"/>
    </location>
</feature>
<protein>
    <submittedName>
        <fullName evidence="11">Bromodomain-containing protein</fullName>
    </submittedName>
</protein>
<dbReference type="Gene3D" id="1.20.920.10">
    <property type="entry name" value="Bromodomain-like"/>
    <property type="match status" value="2"/>
</dbReference>
<keyword evidence="2" id="KW-0677">Repeat</keyword>
<dbReference type="RefSeq" id="XP_018281333.1">
    <property type="nucleotide sequence ID" value="XM_018422240.1"/>
</dbReference>
<evidence type="ECO:0000256" key="3">
    <source>
        <dbReference type="ARBA" id="ARBA00022853"/>
    </source>
</evidence>
<dbReference type="PANTHER" id="PTHR16062">
    <property type="entry name" value="SWI/SNF-RELATED"/>
    <property type="match status" value="1"/>
</dbReference>
<dbReference type="STRING" id="879819.A0A0J0XUX1"/>
<dbReference type="InterPro" id="IPR037382">
    <property type="entry name" value="Rsc/polybromo"/>
</dbReference>
<keyword evidence="5 8" id="KW-0103">Bromodomain</keyword>
<dbReference type="AlphaFoldDB" id="A0A0J0XUX1"/>
<keyword evidence="6" id="KW-0804">Transcription</keyword>
<evidence type="ECO:0000256" key="6">
    <source>
        <dbReference type="ARBA" id="ARBA00023163"/>
    </source>
</evidence>
<dbReference type="PANTHER" id="PTHR16062:SF19">
    <property type="entry name" value="PROTEIN POLYBROMO-1"/>
    <property type="match status" value="1"/>
</dbReference>
<dbReference type="InterPro" id="IPR018359">
    <property type="entry name" value="Bromodomain_CS"/>
</dbReference>
<evidence type="ECO:0000256" key="4">
    <source>
        <dbReference type="ARBA" id="ARBA00023015"/>
    </source>
</evidence>
<feature type="region of interest" description="Disordered" evidence="9">
    <location>
        <begin position="490"/>
        <end position="511"/>
    </location>
</feature>
<dbReference type="SMART" id="SM00297">
    <property type="entry name" value="BROMO"/>
    <property type="match status" value="2"/>
</dbReference>
<evidence type="ECO:0000256" key="1">
    <source>
        <dbReference type="ARBA" id="ARBA00004123"/>
    </source>
</evidence>
<dbReference type="PRINTS" id="PR00503">
    <property type="entry name" value="BROMODOMAIN"/>
</dbReference>
<keyword evidence="4" id="KW-0805">Transcription regulation</keyword>
<dbReference type="InterPro" id="IPR036427">
    <property type="entry name" value="Bromodomain-like_sf"/>
</dbReference>
<feature type="compositionally biased region" description="Pro residues" evidence="9">
    <location>
        <begin position="188"/>
        <end position="200"/>
    </location>
</feature>
<feature type="domain" description="Bromo" evidence="10">
    <location>
        <begin position="85"/>
        <end position="155"/>
    </location>
</feature>
<evidence type="ECO:0000313" key="11">
    <source>
        <dbReference type="EMBL" id="KLT44842.1"/>
    </source>
</evidence>
<evidence type="ECO:0000256" key="7">
    <source>
        <dbReference type="ARBA" id="ARBA00023242"/>
    </source>
</evidence>
<accession>A0A0J0XUX1</accession>
<dbReference type="GO" id="GO:0006338">
    <property type="term" value="P:chromatin remodeling"/>
    <property type="evidence" value="ECO:0007669"/>
    <property type="project" value="InterPro"/>
</dbReference>
<comment type="subcellular location">
    <subcellularLocation>
        <location evidence="1">Nucleus</location>
    </subcellularLocation>
</comment>
<evidence type="ECO:0000259" key="10">
    <source>
        <dbReference type="PROSITE" id="PS50014"/>
    </source>
</evidence>
<dbReference type="SUPFAM" id="SSF47370">
    <property type="entry name" value="Bromodomain"/>
    <property type="match status" value="2"/>
</dbReference>
<evidence type="ECO:0000313" key="12">
    <source>
        <dbReference type="Proteomes" id="UP000053611"/>
    </source>
</evidence>
<evidence type="ECO:0000256" key="5">
    <source>
        <dbReference type="ARBA" id="ARBA00023117"/>
    </source>
</evidence>
<dbReference type="Proteomes" id="UP000053611">
    <property type="component" value="Unassembled WGS sequence"/>
</dbReference>
<sequence>MSALESQAHANGPGASATSPDKPQRKRRLDVNPSLILSTEGRSKRRRTPSPPPDVKPQMDPKDAERAKSLGLALYNKISGMRDSSGESMAEPFIKLPNKRQFPDYYETIKHPMSLEIIHQKLNAGSYTSLLDVCNDFSQMWNNAKRYNMKESTLFQWAKKMHQITRTYYDSHTAGQDASGESDDGASVPPPPPIATPAPAPRTATSVSVSAAPSPSTTGPSTPMGDSSHPKSSGPGTGKKRGSYMKDGPTVYKLIKPCMRDIKAAKSNDGQERDISSIFLTLPDRRSFPDYYRMIKNPVSLDDIEQRMMMRRYHTSDEFFLEVERMCDNAMHYNEDESEVWRDAKQIHSIVQNHRTLVKDRLAQIRSGAPVAKFPPKIVTPIRHGAHQSIPAAAQAIGLPQPMSHGMHAPIGFASHPPYPNAAYPPHPQQPAPTAPSSYLSPLPIGVVTEEVVATLDRYPSYEQQAWMSSLPPLALNIFRQMKEANEARKRGVPAPVVEPRSAPPPDPGPLSPTIKVIDFAYSDSAPPSASGTPVPRDPLSAIRLRNMRGVATHAVAIASATTELELTAWVDDPADGKPEVTLRVNGAAADTPKPLYIGSNKAKEGKDEVPAGLRWTVPISPARLEFKIEVVATKPGAGPETSSIFINRQY</sequence>